<dbReference type="AlphaFoldDB" id="A0A4U0XWI3"/>
<evidence type="ECO:0000313" key="2">
    <source>
        <dbReference type="Proteomes" id="UP000309340"/>
    </source>
</evidence>
<sequence length="70" mass="8129">MLKERRKQVLEDKEILFNVIEVDLVEFFEAQGRANEQSSRKGERIDCTTGPYCFCSLLCIVCSRNRAVNE</sequence>
<organism evidence="1 2">
    <name type="scientific">Friedmanniomyces simplex</name>
    <dbReference type="NCBI Taxonomy" id="329884"/>
    <lineage>
        <taxon>Eukaryota</taxon>
        <taxon>Fungi</taxon>
        <taxon>Dikarya</taxon>
        <taxon>Ascomycota</taxon>
        <taxon>Pezizomycotina</taxon>
        <taxon>Dothideomycetes</taxon>
        <taxon>Dothideomycetidae</taxon>
        <taxon>Mycosphaerellales</taxon>
        <taxon>Teratosphaeriaceae</taxon>
        <taxon>Friedmanniomyces</taxon>
    </lineage>
</organism>
<protein>
    <submittedName>
        <fullName evidence="1">Uncharacterized protein</fullName>
    </submittedName>
</protein>
<reference evidence="1 2" key="1">
    <citation type="submission" date="2017-03" db="EMBL/GenBank/DDBJ databases">
        <title>Genomes of endolithic fungi from Antarctica.</title>
        <authorList>
            <person name="Coleine C."/>
            <person name="Masonjones S."/>
            <person name="Stajich J.E."/>
        </authorList>
    </citation>
    <scope>NUCLEOTIDE SEQUENCE [LARGE SCALE GENOMIC DNA]</scope>
    <source>
        <strain evidence="1 2">CCFEE 5184</strain>
    </source>
</reference>
<dbReference type="EMBL" id="NAJQ01000074">
    <property type="protein sequence ID" value="TKA80228.1"/>
    <property type="molecule type" value="Genomic_DNA"/>
</dbReference>
<gene>
    <name evidence="1" type="ORF">B0A55_04156</name>
</gene>
<accession>A0A4U0XWI3</accession>
<evidence type="ECO:0000313" key="1">
    <source>
        <dbReference type="EMBL" id="TKA80228.1"/>
    </source>
</evidence>
<comment type="caution">
    <text evidence="1">The sequence shown here is derived from an EMBL/GenBank/DDBJ whole genome shotgun (WGS) entry which is preliminary data.</text>
</comment>
<dbReference type="Proteomes" id="UP000309340">
    <property type="component" value="Unassembled WGS sequence"/>
</dbReference>
<name>A0A4U0XWI3_9PEZI</name>
<keyword evidence="2" id="KW-1185">Reference proteome</keyword>
<proteinExistence type="predicted"/>